<proteinExistence type="predicted"/>
<evidence type="ECO:0000256" key="1">
    <source>
        <dbReference type="SAM" id="MobiDB-lite"/>
    </source>
</evidence>
<gene>
    <name evidence="2" type="ORF">VNO78_03037</name>
</gene>
<dbReference type="Proteomes" id="UP001386955">
    <property type="component" value="Unassembled WGS sequence"/>
</dbReference>
<name>A0AAN9XW92_PSOTE</name>
<comment type="caution">
    <text evidence="2">The sequence shown here is derived from an EMBL/GenBank/DDBJ whole genome shotgun (WGS) entry which is preliminary data.</text>
</comment>
<evidence type="ECO:0000313" key="3">
    <source>
        <dbReference type="Proteomes" id="UP001386955"/>
    </source>
</evidence>
<accession>A0AAN9XW92</accession>
<protein>
    <submittedName>
        <fullName evidence="2">Uncharacterized protein</fullName>
    </submittedName>
</protein>
<keyword evidence="3" id="KW-1185">Reference proteome</keyword>
<dbReference type="AlphaFoldDB" id="A0AAN9XW92"/>
<reference evidence="2 3" key="1">
    <citation type="submission" date="2024-01" db="EMBL/GenBank/DDBJ databases">
        <title>The genomes of 5 underutilized Papilionoideae crops provide insights into root nodulation and disease resistanc.</title>
        <authorList>
            <person name="Jiang F."/>
        </authorList>
    </citation>
    <scope>NUCLEOTIDE SEQUENCE [LARGE SCALE GENOMIC DNA]</scope>
    <source>
        <strain evidence="2">DUOXIRENSHENG_FW03</strain>
        <tissue evidence="2">Leaves</tissue>
    </source>
</reference>
<feature type="region of interest" description="Disordered" evidence="1">
    <location>
        <begin position="46"/>
        <end position="82"/>
    </location>
</feature>
<organism evidence="2 3">
    <name type="scientific">Psophocarpus tetragonolobus</name>
    <name type="common">Winged bean</name>
    <name type="synonym">Dolichos tetragonolobus</name>
    <dbReference type="NCBI Taxonomy" id="3891"/>
    <lineage>
        <taxon>Eukaryota</taxon>
        <taxon>Viridiplantae</taxon>
        <taxon>Streptophyta</taxon>
        <taxon>Embryophyta</taxon>
        <taxon>Tracheophyta</taxon>
        <taxon>Spermatophyta</taxon>
        <taxon>Magnoliopsida</taxon>
        <taxon>eudicotyledons</taxon>
        <taxon>Gunneridae</taxon>
        <taxon>Pentapetalae</taxon>
        <taxon>rosids</taxon>
        <taxon>fabids</taxon>
        <taxon>Fabales</taxon>
        <taxon>Fabaceae</taxon>
        <taxon>Papilionoideae</taxon>
        <taxon>50 kb inversion clade</taxon>
        <taxon>NPAAA clade</taxon>
        <taxon>indigoferoid/millettioid clade</taxon>
        <taxon>Phaseoleae</taxon>
        <taxon>Psophocarpus</taxon>
    </lineage>
</organism>
<sequence>MPQLRCLWSMDSASLPPKDVSSALEYVWEGLQACACRLIRASGGRSYGASGPEAGSRGASRIIPDYGRVNCTSPRGEIGHPT</sequence>
<evidence type="ECO:0000313" key="2">
    <source>
        <dbReference type="EMBL" id="KAK7411602.1"/>
    </source>
</evidence>
<dbReference type="EMBL" id="JAYMYS010000001">
    <property type="protein sequence ID" value="KAK7411602.1"/>
    <property type="molecule type" value="Genomic_DNA"/>
</dbReference>